<keyword evidence="4" id="KW-0456">Lyase</keyword>
<keyword evidence="2" id="KW-0479">Metal-binding</keyword>
<evidence type="ECO:0000256" key="2">
    <source>
        <dbReference type="ARBA" id="ARBA00022723"/>
    </source>
</evidence>
<proteinExistence type="inferred from homology"/>
<name>A0A4Y9Z024_9AGAM</name>
<dbReference type="STRING" id="205917.A0A4Y9Z024"/>
<dbReference type="PANTHER" id="PTHR33337">
    <property type="entry name" value="GFA DOMAIN-CONTAINING PROTEIN"/>
    <property type="match status" value="1"/>
</dbReference>
<comment type="caution">
    <text evidence="6">The sequence shown here is derived from an EMBL/GenBank/DDBJ whole genome shotgun (WGS) entry which is preliminary data.</text>
</comment>
<dbReference type="Gene3D" id="3.90.1590.10">
    <property type="entry name" value="glutathione-dependent formaldehyde- activating enzyme (gfa)"/>
    <property type="match status" value="1"/>
</dbReference>
<accession>A0A4Y9Z024</accession>
<reference evidence="6 7" key="1">
    <citation type="submission" date="2019-02" db="EMBL/GenBank/DDBJ databases">
        <title>Genome sequencing of the rare red list fungi Dentipellis fragilis.</title>
        <authorList>
            <person name="Buettner E."/>
            <person name="Kellner H."/>
        </authorList>
    </citation>
    <scope>NUCLEOTIDE SEQUENCE [LARGE SCALE GENOMIC DNA]</scope>
    <source>
        <strain evidence="6 7">DSM 105465</strain>
    </source>
</reference>
<evidence type="ECO:0000313" key="6">
    <source>
        <dbReference type="EMBL" id="TFY67974.1"/>
    </source>
</evidence>
<dbReference type="GO" id="GO:0016846">
    <property type="term" value="F:carbon-sulfur lyase activity"/>
    <property type="evidence" value="ECO:0007669"/>
    <property type="project" value="InterPro"/>
</dbReference>
<protein>
    <recommendedName>
        <fullName evidence="5">CENP-V/GFA domain-containing protein</fullName>
    </recommendedName>
</protein>
<dbReference type="Pfam" id="PF04828">
    <property type="entry name" value="GFA"/>
    <property type="match status" value="1"/>
</dbReference>
<keyword evidence="3" id="KW-0862">Zinc</keyword>
<feature type="domain" description="CENP-V/GFA" evidence="5">
    <location>
        <begin position="2"/>
        <end position="104"/>
    </location>
</feature>
<dbReference type="InterPro" id="IPR011057">
    <property type="entry name" value="Mss4-like_sf"/>
</dbReference>
<dbReference type="OrthoDB" id="9970124at2759"/>
<dbReference type="AlphaFoldDB" id="A0A4Y9Z024"/>
<keyword evidence="7" id="KW-1185">Reference proteome</keyword>
<evidence type="ECO:0000256" key="1">
    <source>
        <dbReference type="ARBA" id="ARBA00005495"/>
    </source>
</evidence>
<dbReference type="SUPFAM" id="SSF51316">
    <property type="entry name" value="Mss4-like"/>
    <property type="match status" value="1"/>
</dbReference>
<dbReference type="Proteomes" id="UP000298327">
    <property type="component" value="Unassembled WGS sequence"/>
</dbReference>
<evidence type="ECO:0000313" key="7">
    <source>
        <dbReference type="Proteomes" id="UP000298327"/>
    </source>
</evidence>
<dbReference type="PANTHER" id="PTHR33337:SF40">
    <property type="entry name" value="CENP-V_GFA DOMAIN-CONTAINING PROTEIN-RELATED"/>
    <property type="match status" value="1"/>
</dbReference>
<gene>
    <name evidence="6" type="ORF">EVG20_g3736</name>
</gene>
<dbReference type="EMBL" id="SEOQ01000175">
    <property type="protein sequence ID" value="TFY67974.1"/>
    <property type="molecule type" value="Genomic_DNA"/>
</dbReference>
<dbReference type="InterPro" id="IPR006913">
    <property type="entry name" value="CENP-V/GFA"/>
</dbReference>
<sequence length="128" mass="14686">MRAYCHCTQCQRLNACPFIATIHFSTPTFTWTHAEPHENHLDSFVNPTKPWKTRFRCKICGCAVASRNSKANKVSIWGTQLERDEAGKIKRWDVVKPTAHIFYETRTLDVNDGLGKWSGYEGQSVQII</sequence>
<evidence type="ECO:0000256" key="4">
    <source>
        <dbReference type="ARBA" id="ARBA00023239"/>
    </source>
</evidence>
<dbReference type="GO" id="GO:0046872">
    <property type="term" value="F:metal ion binding"/>
    <property type="evidence" value="ECO:0007669"/>
    <property type="project" value="UniProtKB-KW"/>
</dbReference>
<evidence type="ECO:0000256" key="3">
    <source>
        <dbReference type="ARBA" id="ARBA00022833"/>
    </source>
</evidence>
<evidence type="ECO:0000259" key="5">
    <source>
        <dbReference type="Pfam" id="PF04828"/>
    </source>
</evidence>
<organism evidence="6 7">
    <name type="scientific">Dentipellis fragilis</name>
    <dbReference type="NCBI Taxonomy" id="205917"/>
    <lineage>
        <taxon>Eukaryota</taxon>
        <taxon>Fungi</taxon>
        <taxon>Dikarya</taxon>
        <taxon>Basidiomycota</taxon>
        <taxon>Agaricomycotina</taxon>
        <taxon>Agaricomycetes</taxon>
        <taxon>Russulales</taxon>
        <taxon>Hericiaceae</taxon>
        <taxon>Dentipellis</taxon>
    </lineage>
</organism>
<comment type="similarity">
    <text evidence="1">Belongs to the Gfa family.</text>
</comment>